<reference evidence="1" key="1">
    <citation type="submission" date="2022-10" db="EMBL/GenBank/DDBJ databases">
        <title>Complete Genome of Trichothecium roseum strain YXFP-22015, a Plant Pathogen Isolated from Citrus.</title>
        <authorList>
            <person name="Wang Y."/>
            <person name="Zhu L."/>
        </authorList>
    </citation>
    <scope>NUCLEOTIDE SEQUENCE</scope>
    <source>
        <strain evidence="1">YXFP-22015</strain>
    </source>
</reference>
<sequence>MYASGNPLPVPVALPYYRNPASLAGPLPTPAEMLNAPLSARNFGPGGGICRVRSYVVKFGTSATENEGNALLFAERHLKVPAPRLCAMYRVCGVLYVVMEYVRAWPLSAVWATMSPAARLSLADELGNYLAKMHEASPPSWFVGGVCGGDTADEVLSKARDSTTFSGPFRNAQEVAVGLAVASHGQQEWYAAAARRRWRHYGESGNDDYNGYYYDGVHNPHYYHGGNFHTRRVSSASTSTSHGSINGGRIGGRIGGVRMRRSGASAGHPRPNYLASHLPVVLGQHCVKFAHGNISPDTILVDRIPAAAGAGLDSDGNDSGFEEPRREQQQQWRYELRAIVDWEAAGWYPAYWEYCTAVARTHEHAAWPRFVGSIMDVYRDESALFGSLLEELGVER</sequence>
<comment type="caution">
    <text evidence="1">The sequence shown here is derived from an EMBL/GenBank/DDBJ whole genome shotgun (WGS) entry which is preliminary data.</text>
</comment>
<evidence type="ECO:0000313" key="2">
    <source>
        <dbReference type="Proteomes" id="UP001163324"/>
    </source>
</evidence>
<protein>
    <submittedName>
        <fullName evidence="1">Uncharacterized protein</fullName>
    </submittedName>
</protein>
<gene>
    <name evidence="1" type="ORF">N3K66_000854</name>
</gene>
<keyword evidence="2" id="KW-1185">Reference proteome</keyword>
<organism evidence="1 2">
    <name type="scientific">Trichothecium roseum</name>
    <dbReference type="NCBI Taxonomy" id="47278"/>
    <lineage>
        <taxon>Eukaryota</taxon>
        <taxon>Fungi</taxon>
        <taxon>Dikarya</taxon>
        <taxon>Ascomycota</taxon>
        <taxon>Pezizomycotina</taxon>
        <taxon>Sordariomycetes</taxon>
        <taxon>Hypocreomycetidae</taxon>
        <taxon>Hypocreales</taxon>
        <taxon>Hypocreales incertae sedis</taxon>
        <taxon>Trichothecium</taxon>
    </lineage>
</organism>
<dbReference type="Proteomes" id="UP001163324">
    <property type="component" value="Chromosome 1"/>
</dbReference>
<name>A0ACC0VF42_9HYPO</name>
<accession>A0ACC0VF42</accession>
<proteinExistence type="predicted"/>
<evidence type="ECO:0000313" key="1">
    <source>
        <dbReference type="EMBL" id="KAI9904325.1"/>
    </source>
</evidence>
<dbReference type="EMBL" id="CM047940">
    <property type="protein sequence ID" value="KAI9904325.1"/>
    <property type="molecule type" value="Genomic_DNA"/>
</dbReference>